<keyword evidence="3" id="KW-1185">Reference proteome</keyword>
<name>Q1IQR9_KORVE</name>
<evidence type="ECO:0000313" key="2">
    <source>
        <dbReference type="EMBL" id="ABF40781.1"/>
    </source>
</evidence>
<reference evidence="2 3" key="1">
    <citation type="journal article" date="2009" name="Appl. Environ. Microbiol.">
        <title>Three genomes from the phylum Acidobacteria provide insight into the lifestyles of these microorganisms in soils.</title>
        <authorList>
            <person name="Ward N.L."/>
            <person name="Challacombe J.F."/>
            <person name="Janssen P.H."/>
            <person name="Henrissat B."/>
            <person name="Coutinho P.M."/>
            <person name="Wu M."/>
            <person name="Xie G."/>
            <person name="Haft D.H."/>
            <person name="Sait M."/>
            <person name="Badger J."/>
            <person name="Barabote R.D."/>
            <person name="Bradley B."/>
            <person name="Brettin T.S."/>
            <person name="Brinkac L.M."/>
            <person name="Bruce D."/>
            <person name="Creasy T."/>
            <person name="Daugherty S.C."/>
            <person name="Davidsen T.M."/>
            <person name="DeBoy R.T."/>
            <person name="Detter J.C."/>
            <person name="Dodson R.J."/>
            <person name="Durkin A.S."/>
            <person name="Ganapathy A."/>
            <person name="Gwinn-Giglio M."/>
            <person name="Han C.S."/>
            <person name="Khouri H."/>
            <person name="Kiss H."/>
            <person name="Kothari S.P."/>
            <person name="Madupu R."/>
            <person name="Nelson K.E."/>
            <person name="Nelson W.C."/>
            <person name="Paulsen I."/>
            <person name="Penn K."/>
            <person name="Ren Q."/>
            <person name="Rosovitz M.J."/>
            <person name="Selengut J.D."/>
            <person name="Shrivastava S."/>
            <person name="Sullivan S.A."/>
            <person name="Tapia R."/>
            <person name="Thompson L.S."/>
            <person name="Watkins K.L."/>
            <person name="Yang Q."/>
            <person name="Yu C."/>
            <person name="Zafar N."/>
            <person name="Zhou L."/>
            <person name="Kuske C.R."/>
        </authorList>
    </citation>
    <scope>NUCLEOTIDE SEQUENCE [LARGE SCALE GENOMIC DNA]</scope>
    <source>
        <strain evidence="2 3">Ellin345</strain>
    </source>
</reference>
<gene>
    <name evidence="2" type="ordered locus">Acid345_1780</name>
</gene>
<feature type="region of interest" description="Disordered" evidence="1">
    <location>
        <begin position="298"/>
        <end position="320"/>
    </location>
</feature>
<sequence length="514" mass="58421">MTSASPQSEPRTATSEWRTARRLYAIYSNVIAHFDVGVPPCPDLECPIDRPDFGSRGRIRNWLNLMDNHCPVTFLRQVLQRDPIGTEANMRALILRHLDRPHKTEFDRDKLDFLLVQYFAHCVPDDLSPGELTIAEVGRVLEPVLGHWSPVTPYWLKPLEDLAEDVAKCHCMADLDEFKILERGRDVKTVVGNRFFEPPALIAFTRYNIILRRAFFYTMRADLEMIRVNLVRLQKHGVKSIDGTRAGLSEREALSSVQRICQEWRSIFRTDYSAGHVFRSIKELRACTDGALAEIKRKHEEEQAKEGRRKAKESAEQDSEAVSLGIQLEVDLSDNVTDEELNRALSVFEHEADPENTVERAYPELTVDADPIAGTPARYKIPDVIGRIHAQIVKAQEGAAKPLSVRLDNSAIRLASWEVKAFSVEEDDPVTAIRRSVAARLILQEAFDDFQDGFTADLRVALTIAHAEAGRMQERIAEARDARDLDLIVFLAATGQRMLELMHEAQFAWNEEMR</sequence>
<organism evidence="2 3">
    <name type="scientific">Koribacter versatilis (strain Ellin345)</name>
    <dbReference type="NCBI Taxonomy" id="204669"/>
    <lineage>
        <taxon>Bacteria</taxon>
        <taxon>Pseudomonadati</taxon>
        <taxon>Acidobacteriota</taxon>
        <taxon>Terriglobia</taxon>
        <taxon>Terriglobales</taxon>
        <taxon>Candidatus Korobacteraceae</taxon>
        <taxon>Candidatus Korobacter</taxon>
    </lineage>
</organism>
<dbReference type="STRING" id="204669.Acid345_1780"/>
<proteinExistence type="predicted"/>
<evidence type="ECO:0000256" key="1">
    <source>
        <dbReference type="SAM" id="MobiDB-lite"/>
    </source>
</evidence>
<dbReference type="EnsemblBacteria" id="ABF40781">
    <property type="protein sequence ID" value="ABF40781"/>
    <property type="gene ID" value="Acid345_1780"/>
</dbReference>
<protein>
    <submittedName>
        <fullName evidence="2">Uncharacterized protein</fullName>
    </submittedName>
</protein>
<dbReference type="EMBL" id="CP000360">
    <property type="protein sequence ID" value="ABF40781.1"/>
    <property type="molecule type" value="Genomic_DNA"/>
</dbReference>
<accession>Q1IQR9</accession>
<dbReference type="RefSeq" id="WP_011522583.1">
    <property type="nucleotide sequence ID" value="NC_008009.1"/>
</dbReference>
<dbReference type="HOGENOM" id="CLU_529749_0_0_0"/>
<dbReference type="Proteomes" id="UP000002432">
    <property type="component" value="Chromosome"/>
</dbReference>
<dbReference type="KEGG" id="aba:Acid345_1780"/>
<dbReference type="AlphaFoldDB" id="Q1IQR9"/>
<evidence type="ECO:0000313" key="3">
    <source>
        <dbReference type="Proteomes" id="UP000002432"/>
    </source>
</evidence>